<keyword evidence="2" id="KW-0472">Membrane</keyword>
<evidence type="ECO:0000313" key="4">
    <source>
        <dbReference type="Proteomes" id="UP001276659"/>
    </source>
</evidence>
<sequence length="287" mass="31076">MSHKYGGPWKLLLLNLLPGALIGSLLALSCYAWLISVLHIHHQPSSSGDKAIVGIATYITIYVLAWTPATWFFFSKPWFRWASMGGDVVATAGSMAVAVLTRGSTANCAGLLSAEDMMAIGVGNASQACKLQKVVFATGVCNSIMFPVMLALEIYLKSQSNPAYCLDDEGNSDDEHEGQDEEEGQEEEDDGGGEEDNEGDGTDLNDDECEDEDEDEDEEDLETSSSSSSHDFRVTREIAAWEHVNEADEAHEEPLANMPPTPRYIPNNSPAPCSTRGGKETDEDGAF</sequence>
<feature type="transmembrane region" description="Helical" evidence="2">
    <location>
        <begin position="55"/>
        <end position="74"/>
    </location>
</feature>
<dbReference type="AlphaFoldDB" id="A0AAD9Z800"/>
<dbReference type="PROSITE" id="PS51257">
    <property type="entry name" value="PROKAR_LIPOPROTEIN"/>
    <property type="match status" value="1"/>
</dbReference>
<organism evidence="3 4">
    <name type="scientific">Lepraria neglecta</name>
    <dbReference type="NCBI Taxonomy" id="209136"/>
    <lineage>
        <taxon>Eukaryota</taxon>
        <taxon>Fungi</taxon>
        <taxon>Dikarya</taxon>
        <taxon>Ascomycota</taxon>
        <taxon>Pezizomycotina</taxon>
        <taxon>Lecanoromycetes</taxon>
        <taxon>OSLEUM clade</taxon>
        <taxon>Lecanoromycetidae</taxon>
        <taxon>Lecanorales</taxon>
        <taxon>Lecanorineae</taxon>
        <taxon>Stereocaulaceae</taxon>
        <taxon>Lepraria</taxon>
    </lineage>
</organism>
<protein>
    <submittedName>
        <fullName evidence="3">Uncharacterized protein</fullName>
    </submittedName>
</protein>
<feature type="transmembrane region" description="Helical" evidence="2">
    <location>
        <begin position="12"/>
        <end position="35"/>
    </location>
</feature>
<feature type="compositionally biased region" description="Acidic residues" evidence="1">
    <location>
        <begin position="166"/>
        <end position="222"/>
    </location>
</feature>
<comment type="caution">
    <text evidence="3">The sequence shown here is derived from an EMBL/GenBank/DDBJ whole genome shotgun (WGS) entry which is preliminary data.</text>
</comment>
<feature type="transmembrane region" description="Helical" evidence="2">
    <location>
        <begin position="134"/>
        <end position="156"/>
    </location>
</feature>
<evidence type="ECO:0000256" key="1">
    <source>
        <dbReference type="SAM" id="MobiDB-lite"/>
    </source>
</evidence>
<proteinExistence type="predicted"/>
<keyword evidence="2" id="KW-1133">Transmembrane helix</keyword>
<feature type="compositionally biased region" description="Basic and acidic residues" evidence="1">
    <location>
        <begin position="230"/>
        <end position="254"/>
    </location>
</feature>
<name>A0AAD9Z800_9LECA</name>
<feature type="region of interest" description="Disordered" evidence="1">
    <location>
        <begin position="165"/>
        <end position="287"/>
    </location>
</feature>
<evidence type="ECO:0000256" key="2">
    <source>
        <dbReference type="SAM" id="Phobius"/>
    </source>
</evidence>
<keyword evidence="4" id="KW-1185">Reference proteome</keyword>
<dbReference type="Proteomes" id="UP001276659">
    <property type="component" value="Unassembled WGS sequence"/>
</dbReference>
<keyword evidence="2" id="KW-0812">Transmembrane</keyword>
<gene>
    <name evidence="3" type="ORF">OEA41_005855</name>
</gene>
<evidence type="ECO:0000313" key="3">
    <source>
        <dbReference type="EMBL" id="KAK3172533.1"/>
    </source>
</evidence>
<dbReference type="EMBL" id="JASNWA010000007">
    <property type="protein sequence ID" value="KAK3172533.1"/>
    <property type="molecule type" value="Genomic_DNA"/>
</dbReference>
<accession>A0AAD9Z800</accession>
<reference evidence="3" key="1">
    <citation type="submission" date="2022-11" db="EMBL/GenBank/DDBJ databases">
        <title>Chromosomal genome sequence assembly and mating type (MAT) locus characterization of the leprose asexual lichenized fungus Lepraria neglecta (Nyl.) Erichsen.</title>
        <authorList>
            <person name="Allen J.L."/>
            <person name="Pfeffer B."/>
        </authorList>
    </citation>
    <scope>NUCLEOTIDE SEQUENCE</scope>
    <source>
        <strain evidence="3">Allen 5258</strain>
    </source>
</reference>